<gene>
    <name evidence="1" type="ORF">E5L68_015825</name>
</gene>
<sequence>MPKIIYLYSVLLLFISCDFSKQHVPPRKFKWEKVNHENYSFQYPNDWNLIIYNRNVTVNTRKWASFQVIAMTLPDSLDARKVILNSIVQIKNNSELKNRGWEFHGSKEIFKNDRKYVSFNYGLLDPMDTQIEQIAFADGKEKYEAFISYCKNTPAATVKELRKTLSSFTVDTSTTY</sequence>
<name>A0ABW9JKU5_9SPHI</name>
<organism evidence="1 2">
    <name type="scientific">Pedobacter helvus</name>
    <dbReference type="NCBI Taxonomy" id="2563444"/>
    <lineage>
        <taxon>Bacteria</taxon>
        <taxon>Pseudomonadati</taxon>
        <taxon>Bacteroidota</taxon>
        <taxon>Sphingobacteriia</taxon>
        <taxon>Sphingobacteriales</taxon>
        <taxon>Sphingobacteriaceae</taxon>
        <taxon>Pedobacter</taxon>
    </lineage>
</organism>
<dbReference type="Proteomes" id="UP001517367">
    <property type="component" value="Unassembled WGS sequence"/>
</dbReference>
<comment type="caution">
    <text evidence="1">The sequence shown here is derived from an EMBL/GenBank/DDBJ whole genome shotgun (WGS) entry which is preliminary data.</text>
</comment>
<dbReference type="PROSITE" id="PS51257">
    <property type="entry name" value="PROKAR_LIPOPROTEIN"/>
    <property type="match status" value="1"/>
</dbReference>
<reference evidence="1 2" key="1">
    <citation type="submission" date="2024-12" db="EMBL/GenBank/DDBJ databases">
        <authorList>
            <person name="Hu S."/>
        </authorList>
    </citation>
    <scope>NUCLEOTIDE SEQUENCE [LARGE SCALE GENOMIC DNA]</scope>
    <source>
        <strain evidence="1 2">P-25</strain>
    </source>
</reference>
<evidence type="ECO:0000313" key="1">
    <source>
        <dbReference type="EMBL" id="MFN0292865.1"/>
    </source>
</evidence>
<proteinExistence type="predicted"/>
<evidence type="ECO:0008006" key="3">
    <source>
        <dbReference type="Google" id="ProtNLM"/>
    </source>
</evidence>
<dbReference type="RefSeq" id="WP_138728624.1">
    <property type="nucleotide sequence ID" value="NZ_SRMP02000034.1"/>
</dbReference>
<evidence type="ECO:0000313" key="2">
    <source>
        <dbReference type="Proteomes" id="UP001517367"/>
    </source>
</evidence>
<keyword evidence="2" id="KW-1185">Reference proteome</keyword>
<protein>
    <recommendedName>
        <fullName evidence="3">Gliding motility lipoprotein GldD</fullName>
    </recommendedName>
</protein>
<accession>A0ABW9JKU5</accession>
<dbReference type="EMBL" id="SRMP02000034">
    <property type="protein sequence ID" value="MFN0292865.1"/>
    <property type="molecule type" value="Genomic_DNA"/>
</dbReference>